<gene>
    <name evidence="1" type="ORF">CCMP2556_LOCUS35161</name>
</gene>
<name>A0ABP0P656_9DINO</name>
<proteinExistence type="predicted"/>
<feature type="non-terminal residue" evidence="1">
    <location>
        <position position="259"/>
    </location>
</feature>
<evidence type="ECO:0000313" key="1">
    <source>
        <dbReference type="EMBL" id="CAK9071500.1"/>
    </source>
</evidence>
<dbReference type="EMBL" id="CAXAMN010022630">
    <property type="protein sequence ID" value="CAK9071500.1"/>
    <property type="molecule type" value="Genomic_DNA"/>
</dbReference>
<organism evidence="1 2">
    <name type="scientific">Durusdinium trenchii</name>
    <dbReference type="NCBI Taxonomy" id="1381693"/>
    <lineage>
        <taxon>Eukaryota</taxon>
        <taxon>Sar</taxon>
        <taxon>Alveolata</taxon>
        <taxon>Dinophyceae</taxon>
        <taxon>Suessiales</taxon>
        <taxon>Symbiodiniaceae</taxon>
        <taxon>Durusdinium</taxon>
    </lineage>
</organism>
<reference evidence="1 2" key="1">
    <citation type="submission" date="2024-02" db="EMBL/GenBank/DDBJ databases">
        <authorList>
            <person name="Chen Y."/>
            <person name="Shah S."/>
            <person name="Dougan E. K."/>
            <person name="Thang M."/>
            <person name="Chan C."/>
        </authorList>
    </citation>
    <scope>NUCLEOTIDE SEQUENCE [LARGE SCALE GENOMIC DNA]</scope>
</reference>
<protein>
    <submittedName>
        <fullName evidence="1">Uncharacterized protein</fullName>
    </submittedName>
</protein>
<accession>A0ABP0P656</accession>
<sequence length="259" mass="28849">MLFFFCHSEEDPELRKRASNEAVRLNGSGARQPSDDNTLHTVTSTLLGLGDKDYPLAEDVLRNYSNQKAAVMKQSASWNLEHGTVQEGNDIPDVPARMVCSDICRSRVAETGKKAPDTFLRVKGLLRNICRSMKEQVADSKRHLSPSLRHPILLGKTNTEIKAWLITQPTFKPLTFDAVHLSYCSPTLLRFETETVGGHRVLKFCSADRVAMDLTEMSVAPARCQKTGAPKTATANKDNEDEGLLKVWLDAWEEQLGHA</sequence>
<comment type="caution">
    <text evidence="1">The sequence shown here is derived from an EMBL/GenBank/DDBJ whole genome shotgun (WGS) entry which is preliminary data.</text>
</comment>
<keyword evidence="2" id="KW-1185">Reference proteome</keyword>
<evidence type="ECO:0000313" key="2">
    <source>
        <dbReference type="Proteomes" id="UP001642484"/>
    </source>
</evidence>
<dbReference type="Proteomes" id="UP001642484">
    <property type="component" value="Unassembled WGS sequence"/>
</dbReference>